<evidence type="ECO:0000313" key="3">
    <source>
        <dbReference type="Proteomes" id="UP001050808"/>
    </source>
</evidence>
<dbReference type="Gene3D" id="1.20.1290.10">
    <property type="entry name" value="AhpD-like"/>
    <property type="match status" value="1"/>
</dbReference>
<accession>A0ABQ3QQL6</accession>
<comment type="caution">
    <text evidence="2">The sequence shown here is derived from an EMBL/GenBank/DDBJ whole genome shotgun (WGS) entry which is preliminary data.</text>
</comment>
<dbReference type="PANTHER" id="PTHR35446">
    <property type="entry name" value="SI:CH211-175M2.5"/>
    <property type="match status" value="1"/>
</dbReference>
<evidence type="ECO:0000259" key="1">
    <source>
        <dbReference type="Pfam" id="PF02627"/>
    </source>
</evidence>
<dbReference type="RefSeq" id="WP_226599000.1">
    <property type="nucleotide sequence ID" value="NZ_BMUA01000012.1"/>
</dbReference>
<organism evidence="2 3">
    <name type="scientific">Streptomyces violascens</name>
    <dbReference type="NCBI Taxonomy" id="67381"/>
    <lineage>
        <taxon>Bacteria</taxon>
        <taxon>Bacillati</taxon>
        <taxon>Actinomycetota</taxon>
        <taxon>Actinomycetes</taxon>
        <taxon>Kitasatosporales</taxon>
        <taxon>Streptomycetaceae</taxon>
        <taxon>Streptomyces</taxon>
    </lineage>
</organism>
<dbReference type="Pfam" id="PF02627">
    <property type="entry name" value="CMD"/>
    <property type="match status" value="1"/>
</dbReference>
<dbReference type="InterPro" id="IPR029032">
    <property type="entry name" value="AhpD-like"/>
</dbReference>
<dbReference type="InterPro" id="IPR003779">
    <property type="entry name" value="CMD-like"/>
</dbReference>
<evidence type="ECO:0000313" key="2">
    <source>
        <dbReference type="EMBL" id="GHI39565.1"/>
    </source>
</evidence>
<protein>
    <submittedName>
        <fullName evidence="2">Alkyl hydroperoxide reductase AhpD</fullName>
    </submittedName>
</protein>
<keyword evidence="3" id="KW-1185">Reference proteome</keyword>
<name>A0ABQ3QQL6_9ACTN</name>
<reference evidence="2" key="1">
    <citation type="submission" date="2024-05" db="EMBL/GenBank/DDBJ databases">
        <title>Whole genome shotgun sequence of Streptomyces violascens NBRC 12920.</title>
        <authorList>
            <person name="Komaki H."/>
            <person name="Tamura T."/>
        </authorList>
    </citation>
    <scope>NUCLEOTIDE SEQUENCE</scope>
    <source>
        <strain evidence="2">NBRC 12920</strain>
    </source>
</reference>
<dbReference type="NCBIfam" id="TIGR00778">
    <property type="entry name" value="ahpD_dom"/>
    <property type="match status" value="1"/>
</dbReference>
<feature type="domain" description="Carboxymuconolactone decarboxylase-like" evidence="1">
    <location>
        <begin position="51"/>
        <end position="102"/>
    </location>
</feature>
<dbReference type="InterPro" id="IPR004675">
    <property type="entry name" value="AhpD_core"/>
</dbReference>
<dbReference type="EMBL" id="BNDY01000013">
    <property type="protein sequence ID" value="GHI39565.1"/>
    <property type="molecule type" value="Genomic_DNA"/>
</dbReference>
<proteinExistence type="predicted"/>
<dbReference type="Proteomes" id="UP001050808">
    <property type="component" value="Unassembled WGS sequence"/>
</dbReference>
<sequence length="171" mass="18428">MSLFTEHTLESAPAASRKSMEATVRHLGRLAPPVARLATSPHLLDGFLKLTGIFEQTTLGPVAREVVVMTVAVRNECHVCVAMHTGKLRELGADEDLVTALHERRPLADPKLDAVRRFTLAVLATAGGVEDEAVKDFLSYGYTEQNALEVVLGIGTYTLSTYANRLTGAGL</sequence>
<dbReference type="PANTHER" id="PTHR35446:SF3">
    <property type="entry name" value="CMD DOMAIN-CONTAINING PROTEIN"/>
    <property type="match status" value="1"/>
</dbReference>
<dbReference type="SUPFAM" id="SSF69118">
    <property type="entry name" value="AhpD-like"/>
    <property type="match status" value="1"/>
</dbReference>
<gene>
    <name evidence="2" type="ORF">Sviol_39730</name>
</gene>